<keyword evidence="5 8" id="KW-0378">Hydrolase</keyword>
<dbReference type="PANTHER" id="PTHR42693:SF42">
    <property type="entry name" value="ARYLSULFATASE G"/>
    <property type="match status" value="1"/>
</dbReference>
<dbReference type="Pfam" id="PF00884">
    <property type="entry name" value="Sulfatase"/>
    <property type="match status" value="1"/>
</dbReference>
<name>A0ABM9B3F1_9BACT</name>
<dbReference type="PANTHER" id="PTHR42693">
    <property type="entry name" value="ARYLSULFATASE FAMILY MEMBER"/>
    <property type="match status" value="1"/>
</dbReference>
<dbReference type="Proteomes" id="UP000837803">
    <property type="component" value="Unassembled WGS sequence"/>
</dbReference>
<dbReference type="SUPFAM" id="SSF53649">
    <property type="entry name" value="Alkaline phosphatase-like"/>
    <property type="match status" value="1"/>
</dbReference>
<evidence type="ECO:0000256" key="6">
    <source>
        <dbReference type="ARBA" id="ARBA00022837"/>
    </source>
</evidence>
<accession>A0ABM9B3F1</accession>
<keyword evidence="9" id="KW-1185">Reference proteome</keyword>
<evidence type="ECO:0000313" key="8">
    <source>
        <dbReference type="EMBL" id="CAH1001862.1"/>
    </source>
</evidence>
<evidence type="ECO:0000256" key="3">
    <source>
        <dbReference type="ARBA" id="ARBA00022723"/>
    </source>
</evidence>
<comment type="cofactor">
    <cofactor evidence="1">
        <name>Ca(2+)</name>
        <dbReference type="ChEBI" id="CHEBI:29108"/>
    </cofactor>
</comment>
<protein>
    <submittedName>
        <fullName evidence="8">Multifunctional alkaline phosphatase superfamily protein PehA</fullName>
        <ecNumber evidence="8">3.1.4.-</ecNumber>
    </submittedName>
</protein>
<comment type="caution">
    <text evidence="8">The sequence shown here is derived from an EMBL/GenBank/DDBJ whole genome shotgun (WGS) entry which is preliminary data.</text>
</comment>
<evidence type="ECO:0000256" key="5">
    <source>
        <dbReference type="ARBA" id="ARBA00022801"/>
    </source>
</evidence>
<dbReference type="InterPro" id="IPR017850">
    <property type="entry name" value="Alkaline_phosphatase_core_sf"/>
</dbReference>
<dbReference type="RefSeq" id="WP_238751719.1">
    <property type="nucleotide sequence ID" value="NZ_CAKLPZ010000003.1"/>
</dbReference>
<gene>
    <name evidence="8" type="primary">pehA</name>
    <name evidence="8" type="ORF">LEM8419_02770</name>
</gene>
<feature type="domain" description="Sulfatase N-terminal" evidence="7">
    <location>
        <begin position="44"/>
        <end position="419"/>
    </location>
</feature>
<dbReference type="InterPro" id="IPR050738">
    <property type="entry name" value="Sulfatase"/>
</dbReference>
<dbReference type="EC" id="3.1.4.-" evidence="8"/>
<evidence type="ECO:0000259" key="7">
    <source>
        <dbReference type="Pfam" id="PF00884"/>
    </source>
</evidence>
<keyword evidence="3" id="KW-0479">Metal-binding</keyword>
<keyword evidence="6" id="KW-0106">Calcium</keyword>
<reference evidence="8" key="1">
    <citation type="submission" date="2021-12" db="EMBL/GenBank/DDBJ databases">
        <authorList>
            <person name="Rodrigo-Torres L."/>
            <person name="Arahal R. D."/>
            <person name="Lucena T."/>
        </authorList>
    </citation>
    <scope>NUCLEOTIDE SEQUENCE</scope>
    <source>
        <strain evidence="8">CECT 8419</strain>
    </source>
</reference>
<evidence type="ECO:0000256" key="1">
    <source>
        <dbReference type="ARBA" id="ARBA00001913"/>
    </source>
</evidence>
<dbReference type="GO" id="GO:0016787">
    <property type="term" value="F:hydrolase activity"/>
    <property type="evidence" value="ECO:0007669"/>
    <property type="project" value="UniProtKB-KW"/>
</dbReference>
<comment type="similarity">
    <text evidence="2">Belongs to the sulfatase family.</text>
</comment>
<dbReference type="EMBL" id="CAKLPZ010000003">
    <property type="protein sequence ID" value="CAH1001862.1"/>
    <property type="molecule type" value="Genomic_DNA"/>
</dbReference>
<dbReference type="Gene3D" id="3.40.720.10">
    <property type="entry name" value="Alkaline Phosphatase, subunit A"/>
    <property type="match status" value="1"/>
</dbReference>
<sequence length="559" mass="61924">MHGLGTDFLGWLARGLIVTVWFGGWLGCSAVGRQAAGEKGVPTNMVFILADDFGIMDAQGYAAHFTGTPLDSMFYETPNLNRLMREGTSFSQAYATQLCSPTRAGLLSGKFAPRVGFMTAMPLRETYYNQNLPVPAGYYAHDVLDHHDDIAIEQAWVNATSNSALAPEVVTIAEAMPDHDAAFIGKWHIGGFGARGLQPQDQGFTPLAYFDGGGSTYYNWRAGWNQQSIARFPEMPQAEWAIGMAGPETGEAYLTDDLTAQALDYLDRRAATPDEPFFLYFSHFAVHSPYQGKEAEVARYTTKNTKGWNGHFDPVYASMIEGLDRSIGQLITRLEQNGQLGSTLIVFMSDNGGIDHKLTPRGDGTDNRPFLGGKAMLTEGGIRVPLVVWQPGKIGGGNWVDTPVDYTDIYPTLLDATGYDARAAIAAQRLDGESLLPLLGTAAGTYDKDTRYWHYPFNVIYRSPYDTLALTPHSAIRVGDHKLIFDWYGRLHLYDLASDPSELRDLAGTEPARRDALFAQLMDWLDEHVDRRYWPTLNPDYAAEKEARRVPFRNLVGTQ</sequence>
<evidence type="ECO:0000313" key="9">
    <source>
        <dbReference type="Proteomes" id="UP000837803"/>
    </source>
</evidence>
<evidence type="ECO:0000256" key="2">
    <source>
        <dbReference type="ARBA" id="ARBA00008779"/>
    </source>
</evidence>
<organism evidence="8 9">
    <name type="scientific">Neolewinella maritima</name>
    <dbReference type="NCBI Taxonomy" id="1383882"/>
    <lineage>
        <taxon>Bacteria</taxon>
        <taxon>Pseudomonadati</taxon>
        <taxon>Bacteroidota</taxon>
        <taxon>Saprospiria</taxon>
        <taxon>Saprospirales</taxon>
        <taxon>Lewinellaceae</taxon>
        <taxon>Neolewinella</taxon>
    </lineage>
</organism>
<evidence type="ECO:0000256" key="4">
    <source>
        <dbReference type="ARBA" id="ARBA00022729"/>
    </source>
</evidence>
<keyword evidence="4" id="KW-0732">Signal</keyword>
<dbReference type="Gene3D" id="3.30.1120.10">
    <property type="match status" value="1"/>
</dbReference>
<proteinExistence type="inferred from homology"/>
<dbReference type="InterPro" id="IPR000917">
    <property type="entry name" value="Sulfatase_N"/>
</dbReference>